<comment type="caution">
    <text evidence="1">The sequence shown here is derived from an EMBL/GenBank/DDBJ whole genome shotgun (WGS) entry which is preliminary data.</text>
</comment>
<gene>
    <name evidence="1" type="ORF">H0241_15810</name>
</gene>
<accession>A0A838B7Q5</accession>
<sequence>MAAAKKVLDWRAKRASNAITIDGFSPKGEAVKITGVPVIEAGKKGKGPIVTDKAGNRFELVSI</sequence>
<reference evidence="1 2" key="1">
    <citation type="submission" date="2020-07" db="EMBL/GenBank/DDBJ databases">
        <title>Definition of the novel symbiovar canariense within Mesorhizobium novociceri, a new species of genus Mesorhizobium nodulating Cicer canariense in the Caldera de Taburiente National Park (La Palma, Canary Islands).</title>
        <authorList>
            <person name="Leon-Barrios M."/>
            <person name="Perez-Yepez J."/>
            <person name="Flores-Felix J.D."/>
            <person name="Ramirez-Baena M.H."/>
            <person name="Pulido-Suarez L."/>
            <person name="Igual J.M."/>
            <person name="Velazquez E."/>
            <person name="Peix A."/>
        </authorList>
    </citation>
    <scope>NUCLEOTIDE SEQUENCE [LARGE SCALE GENOMIC DNA]</scope>
    <source>
        <strain evidence="1 2">CCANP35</strain>
    </source>
</reference>
<dbReference type="Proteomes" id="UP000558284">
    <property type="component" value="Unassembled WGS sequence"/>
</dbReference>
<dbReference type="AlphaFoldDB" id="A0A838B7Q5"/>
<protein>
    <submittedName>
        <fullName evidence="1">Uncharacterized protein</fullName>
    </submittedName>
</protein>
<name>A0A838B7Q5_9HYPH</name>
<dbReference type="EMBL" id="JACDTY010000007">
    <property type="protein sequence ID" value="MBA1141714.1"/>
    <property type="molecule type" value="Genomic_DNA"/>
</dbReference>
<proteinExistence type="predicted"/>
<organism evidence="1 2">
    <name type="scientific">Mesorhizobium neociceri</name>
    <dbReference type="NCBI Taxonomy" id="1307853"/>
    <lineage>
        <taxon>Bacteria</taxon>
        <taxon>Pseudomonadati</taxon>
        <taxon>Pseudomonadota</taxon>
        <taxon>Alphaproteobacteria</taxon>
        <taxon>Hyphomicrobiales</taxon>
        <taxon>Phyllobacteriaceae</taxon>
        <taxon>Mesorhizobium</taxon>
    </lineage>
</organism>
<keyword evidence="2" id="KW-1185">Reference proteome</keyword>
<evidence type="ECO:0000313" key="1">
    <source>
        <dbReference type="EMBL" id="MBA1141714.1"/>
    </source>
</evidence>
<dbReference type="RefSeq" id="WP_181058594.1">
    <property type="nucleotide sequence ID" value="NZ_JACDTY010000007.1"/>
</dbReference>
<evidence type="ECO:0000313" key="2">
    <source>
        <dbReference type="Proteomes" id="UP000558284"/>
    </source>
</evidence>